<comment type="caution">
    <text evidence="2">The sequence shown here is derived from an EMBL/GenBank/DDBJ whole genome shotgun (WGS) entry which is preliminary data.</text>
</comment>
<accession>A0ABR9W3S1</accession>
<dbReference type="EMBL" id="JADEYR010000005">
    <property type="protein sequence ID" value="MBE9403963.1"/>
    <property type="molecule type" value="Genomic_DNA"/>
</dbReference>
<gene>
    <name evidence="2" type="ORF">IOE58_07105</name>
</gene>
<evidence type="ECO:0000313" key="2">
    <source>
        <dbReference type="EMBL" id="MBE9403963.1"/>
    </source>
</evidence>
<dbReference type="Proteomes" id="UP000644727">
    <property type="component" value="Unassembled WGS sequence"/>
</dbReference>
<dbReference type="GO" id="GO:0016787">
    <property type="term" value="F:hydrolase activity"/>
    <property type="evidence" value="ECO:0007669"/>
    <property type="project" value="UniProtKB-KW"/>
</dbReference>
<dbReference type="InterPro" id="IPR045155">
    <property type="entry name" value="Beta-lactam_cat"/>
</dbReference>
<dbReference type="Pfam" id="PF13354">
    <property type="entry name" value="Beta-lactamase2"/>
    <property type="match status" value="1"/>
</dbReference>
<keyword evidence="3" id="KW-1185">Reference proteome</keyword>
<dbReference type="RefSeq" id="WP_193865701.1">
    <property type="nucleotide sequence ID" value="NZ_JADEYR010000005.1"/>
</dbReference>
<proteinExistence type="predicted"/>
<reference evidence="2 3" key="1">
    <citation type="submission" date="2020-10" db="EMBL/GenBank/DDBJ databases">
        <title>Draft genome and description of Brachybacterium epidermidis sp nov.</title>
        <authorList>
            <person name="Boxberger M."/>
            <person name="La Scola B."/>
        </authorList>
    </citation>
    <scope>NUCLEOTIDE SEQUENCE [LARGE SCALE GENOMIC DNA]</scope>
    <source>
        <strain evidence="2 3">Marseille-Q2903</strain>
    </source>
</reference>
<dbReference type="SUPFAM" id="SSF56601">
    <property type="entry name" value="beta-lactamase/transpeptidase-like"/>
    <property type="match status" value="1"/>
</dbReference>
<dbReference type="PANTHER" id="PTHR35333">
    <property type="entry name" value="BETA-LACTAMASE"/>
    <property type="match status" value="1"/>
</dbReference>
<dbReference type="InterPro" id="IPR012338">
    <property type="entry name" value="Beta-lactam/transpept-like"/>
</dbReference>
<evidence type="ECO:0000259" key="1">
    <source>
        <dbReference type="Pfam" id="PF13354"/>
    </source>
</evidence>
<organism evidence="2 3">
    <name type="scientific">Brachybacterium epidermidis</name>
    <dbReference type="NCBI Taxonomy" id="2781983"/>
    <lineage>
        <taxon>Bacteria</taxon>
        <taxon>Bacillati</taxon>
        <taxon>Actinomycetota</taxon>
        <taxon>Actinomycetes</taxon>
        <taxon>Micrococcales</taxon>
        <taxon>Dermabacteraceae</taxon>
        <taxon>Brachybacterium</taxon>
    </lineage>
</organism>
<keyword evidence="2" id="KW-0378">Hydrolase</keyword>
<name>A0ABR9W3S1_9MICO</name>
<dbReference type="PANTHER" id="PTHR35333:SF3">
    <property type="entry name" value="BETA-LACTAMASE-TYPE TRANSPEPTIDASE FOLD CONTAINING PROTEIN"/>
    <property type="match status" value="1"/>
</dbReference>
<feature type="domain" description="Beta-lactamase class A catalytic" evidence="1">
    <location>
        <begin position="29"/>
        <end position="239"/>
    </location>
</feature>
<dbReference type="Gene3D" id="3.40.710.10">
    <property type="entry name" value="DD-peptidase/beta-lactamase superfamily"/>
    <property type="match status" value="1"/>
</dbReference>
<evidence type="ECO:0000313" key="3">
    <source>
        <dbReference type="Proteomes" id="UP000644727"/>
    </source>
</evidence>
<dbReference type="InterPro" id="IPR000871">
    <property type="entry name" value="Beta-lactam_class-A"/>
</dbReference>
<protein>
    <submittedName>
        <fullName evidence="2">Serine hydrolase</fullName>
    </submittedName>
</protein>
<sequence>MSLSTAAPPTERHVAIAFAGADGSLLHSQDPDRPFYAASTIKLHVLMAVLNAVDAGHLDLDRTEPARRTFTGVDGAPFTLFGDHLDPTHPADGQPITVRELAVRMIDRSSNEGTDHLIELVGLPAVATAIDELGLTATRAERLIGDAAAIDQGLTLETTPADLVRTVRAMVGPSSNLQPDHRVLTREAMSAQRITIIASALRPEVPVGSKSGWVDGYRHDVAFIGDPDGPEVRYLAVMTSGMVKAEADEVIRARVRELLPDLAR</sequence>